<dbReference type="PANTHER" id="PTHR42792:SF1">
    <property type="entry name" value="FLAGELLAR HOOK-ASSOCIATED PROTEIN 3"/>
    <property type="match status" value="1"/>
</dbReference>
<evidence type="ECO:0000259" key="5">
    <source>
        <dbReference type="Pfam" id="PF00700"/>
    </source>
</evidence>
<dbReference type="NCBIfam" id="TIGR02550">
    <property type="entry name" value="flagell_flgL"/>
    <property type="match status" value="1"/>
</dbReference>
<keyword evidence="6" id="KW-0282">Flagellum</keyword>
<dbReference type="RefSeq" id="WP_052729554.1">
    <property type="nucleotide sequence ID" value="NZ_CGIH01000005.1"/>
</dbReference>
<evidence type="ECO:0000313" key="7">
    <source>
        <dbReference type="Proteomes" id="UP000045545"/>
    </source>
</evidence>
<gene>
    <name evidence="6" type="ORF">539</name>
</gene>
<accession>A0A0E4C7U9</accession>
<feature type="domain" description="Flagellin N-terminal" evidence="4">
    <location>
        <begin position="4"/>
        <end position="140"/>
    </location>
</feature>
<sequence>MMRVTNNMMVNDLRRNLNTSMLAMDKWQRQLSTTRKLNTPSDDPAGLVKSLRLRTNLVEGEQYLRNIGEAINFMETTDASLNDINKIIHRIRELTVKVINDTNDDSARSAIAKEIGELTEQIKMTANTTYGTKYIFAGTNVTEKPLQEDASTVPPTLQWKGNDEAFDIEIAVGIKFRMNITNGGSSGEDLQNFFMGDPPAADLKDDTGIFGILTKLKADIENADVTGMDGALSKLDEKMNSLLNARATLGAKVNRLELQQSRLTGTQISFTGLLSQVEDADMSEVIMQLKMQENVYRAALGAGARIIQPSLIDFLR</sequence>
<dbReference type="Pfam" id="PF00669">
    <property type="entry name" value="Flagellin_N"/>
    <property type="match status" value="1"/>
</dbReference>
<dbReference type="PRINTS" id="PR00207">
    <property type="entry name" value="FLAGELLIN"/>
</dbReference>
<dbReference type="PANTHER" id="PTHR42792">
    <property type="entry name" value="FLAGELLIN"/>
    <property type="match status" value="1"/>
</dbReference>
<dbReference type="STRING" id="690567.539"/>
<dbReference type="InterPro" id="IPR046358">
    <property type="entry name" value="Flagellin_C"/>
</dbReference>
<comment type="similarity">
    <text evidence="2">Belongs to the bacterial flagellin family.</text>
</comment>
<dbReference type="GO" id="GO:0071973">
    <property type="term" value="P:bacterial-type flagellum-dependent cell motility"/>
    <property type="evidence" value="ECO:0007669"/>
    <property type="project" value="InterPro"/>
</dbReference>
<dbReference type="GO" id="GO:0005198">
    <property type="term" value="F:structural molecule activity"/>
    <property type="evidence" value="ECO:0007669"/>
    <property type="project" value="InterPro"/>
</dbReference>
<dbReference type="Proteomes" id="UP000045545">
    <property type="component" value="Unassembled WGS sequence"/>
</dbReference>
<dbReference type="EMBL" id="CGIH01000005">
    <property type="protein sequence ID" value="CFX12418.1"/>
    <property type="molecule type" value="Genomic_DNA"/>
</dbReference>
<reference evidence="6 7" key="1">
    <citation type="submission" date="2015-03" db="EMBL/GenBank/DDBJ databases">
        <authorList>
            <person name="Murphy D."/>
        </authorList>
    </citation>
    <scope>NUCLEOTIDE SEQUENCE [LARGE SCALE GENOMIC DNA]</scope>
    <source>
        <strain evidence="6 7">OL-4</strain>
    </source>
</reference>
<evidence type="ECO:0000256" key="3">
    <source>
        <dbReference type="ARBA" id="ARBA00023143"/>
    </source>
</evidence>
<dbReference type="OrthoDB" id="9758307at2"/>
<protein>
    <submittedName>
        <fullName evidence="6">Flagellin</fullName>
    </submittedName>
</protein>
<evidence type="ECO:0000259" key="4">
    <source>
        <dbReference type="Pfam" id="PF00669"/>
    </source>
</evidence>
<evidence type="ECO:0000313" key="6">
    <source>
        <dbReference type="EMBL" id="CFX12418.1"/>
    </source>
</evidence>
<keyword evidence="6" id="KW-0969">Cilium</keyword>
<evidence type="ECO:0000256" key="2">
    <source>
        <dbReference type="ARBA" id="ARBA00005709"/>
    </source>
</evidence>
<comment type="subcellular location">
    <subcellularLocation>
        <location evidence="1">Bacterial flagellum</location>
    </subcellularLocation>
</comment>
<dbReference type="GO" id="GO:0009424">
    <property type="term" value="C:bacterial-type flagellum hook"/>
    <property type="evidence" value="ECO:0007669"/>
    <property type="project" value="InterPro"/>
</dbReference>
<evidence type="ECO:0000256" key="1">
    <source>
        <dbReference type="ARBA" id="ARBA00004365"/>
    </source>
</evidence>
<keyword evidence="6" id="KW-0966">Cell projection</keyword>
<dbReference type="Gene3D" id="1.20.1330.10">
    <property type="entry name" value="f41 fragment of flagellin, N-terminal domain"/>
    <property type="match status" value="1"/>
</dbReference>
<organism evidence="6 7">
    <name type="scientific">Syntrophomonas zehnderi OL-4</name>
    <dbReference type="NCBI Taxonomy" id="690567"/>
    <lineage>
        <taxon>Bacteria</taxon>
        <taxon>Bacillati</taxon>
        <taxon>Bacillota</taxon>
        <taxon>Clostridia</taxon>
        <taxon>Eubacteriales</taxon>
        <taxon>Syntrophomonadaceae</taxon>
        <taxon>Syntrophomonas</taxon>
    </lineage>
</organism>
<keyword evidence="3" id="KW-0975">Bacterial flagellum</keyword>
<keyword evidence="7" id="KW-1185">Reference proteome</keyword>
<proteinExistence type="inferred from homology"/>
<dbReference type="InterPro" id="IPR001492">
    <property type="entry name" value="Flagellin"/>
</dbReference>
<feature type="domain" description="Flagellin C-terminal" evidence="5">
    <location>
        <begin position="233"/>
        <end position="315"/>
    </location>
</feature>
<dbReference type="InterPro" id="IPR013384">
    <property type="entry name" value="Flagell_FlgL"/>
</dbReference>
<dbReference type="SUPFAM" id="SSF64518">
    <property type="entry name" value="Phase 1 flagellin"/>
    <property type="match status" value="1"/>
</dbReference>
<dbReference type="InterPro" id="IPR001029">
    <property type="entry name" value="Flagellin_N"/>
</dbReference>
<dbReference type="AlphaFoldDB" id="A0A0E4C7U9"/>
<name>A0A0E4C7U9_9FIRM</name>
<dbReference type="Pfam" id="PF00700">
    <property type="entry name" value="Flagellin_C"/>
    <property type="match status" value="1"/>
</dbReference>